<proteinExistence type="predicted"/>
<keyword evidence="2" id="KW-1185">Reference proteome</keyword>
<dbReference type="EMBL" id="PJNI01000002">
    <property type="protein sequence ID" value="PKR81517.1"/>
    <property type="molecule type" value="Genomic_DNA"/>
</dbReference>
<sequence length="277" mass="31907">MKANFKGELRKMPVKIVAGVIQYELIFYDSATKDQQSIPLNKLIGQEIKFEFQNTIICKKCGRKTKTSFNQGFCYPCFKNAPESAECIIRPELCEAHLGKGRDIEWEEKHHNQPHIVYLAASDVIKVGVTRNTQIPTRWIDQGAVKAIKLAETPNRYLAGVIEVALKSQFTDKTNWRKMLRNDIDESIDLEEAKWELEELLPDDIAQYITDDDEPIDLSYPVMEYPQKINSINLDKSPTISGQLKGIKGQYIILDNNRVMNIRRHTSYQVEFTHSIE</sequence>
<protein>
    <submittedName>
        <fullName evidence="1">DUF2797 domain-containing protein</fullName>
    </submittedName>
</protein>
<dbReference type="OrthoDB" id="9775734at2"/>
<dbReference type="AlphaFoldDB" id="A0A2I0R4M2"/>
<dbReference type="RefSeq" id="WP_101333531.1">
    <property type="nucleotide sequence ID" value="NZ_PJNI01000002.1"/>
</dbReference>
<evidence type="ECO:0000313" key="1">
    <source>
        <dbReference type="EMBL" id="PKR81517.1"/>
    </source>
</evidence>
<evidence type="ECO:0000313" key="2">
    <source>
        <dbReference type="Proteomes" id="UP000236654"/>
    </source>
</evidence>
<dbReference type="InterPro" id="IPR021246">
    <property type="entry name" value="DUF2797"/>
</dbReference>
<dbReference type="Pfam" id="PF10977">
    <property type="entry name" value="DUF2797"/>
    <property type="match status" value="1"/>
</dbReference>
<organism evidence="1 2">
    <name type="scientific">Brumimicrobium salinarum</name>
    <dbReference type="NCBI Taxonomy" id="2058658"/>
    <lineage>
        <taxon>Bacteria</taxon>
        <taxon>Pseudomonadati</taxon>
        <taxon>Bacteroidota</taxon>
        <taxon>Flavobacteriia</taxon>
        <taxon>Flavobacteriales</taxon>
        <taxon>Crocinitomicaceae</taxon>
        <taxon>Brumimicrobium</taxon>
    </lineage>
</organism>
<gene>
    <name evidence="1" type="ORF">CW751_03040</name>
</gene>
<comment type="caution">
    <text evidence="1">The sequence shown here is derived from an EMBL/GenBank/DDBJ whole genome shotgun (WGS) entry which is preliminary data.</text>
</comment>
<dbReference type="Proteomes" id="UP000236654">
    <property type="component" value="Unassembled WGS sequence"/>
</dbReference>
<reference evidence="1 2" key="1">
    <citation type="submission" date="2017-12" db="EMBL/GenBank/DDBJ databases">
        <title>The draft genome sequence of Brumimicrobium saltpan LHR20.</title>
        <authorList>
            <person name="Do Z.-J."/>
            <person name="Luo H.-R."/>
        </authorList>
    </citation>
    <scope>NUCLEOTIDE SEQUENCE [LARGE SCALE GENOMIC DNA]</scope>
    <source>
        <strain evidence="1 2">LHR20</strain>
    </source>
</reference>
<name>A0A2I0R4M2_9FLAO</name>
<accession>A0A2I0R4M2</accession>